<keyword evidence="1" id="KW-0805">Transcription regulation</keyword>
<evidence type="ECO:0000313" key="7">
    <source>
        <dbReference type="EMBL" id="GAA1210258.1"/>
    </source>
</evidence>
<dbReference type="PANTHER" id="PTHR30136">
    <property type="entry name" value="HELIX-TURN-HELIX TRANSCRIPTIONAL REGULATOR, ICLR FAMILY"/>
    <property type="match status" value="1"/>
</dbReference>
<dbReference type="InterPro" id="IPR036390">
    <property type="entry name" value="WH_DNA-bd_sf"/>
</dbReference>
<evidence type="ECO:0000256" key="4">
    <source>
        <dbReference type="SAM" id="MobiDB-lite"/>
    </source>
</evidence>
<dbReference type="EMBL" id="BAAALM010000012">
    <property type="protein sequence ID" value="GAA1210258.1"/>
    <property type="molecule type" value="Genomic_DNA"/>
</dbReference>
<evidence type="ECO:0000256" key="3">
    <source>
        <dbReference type="ARBA" id="ARBA00023163"/>
    </source>
</evidence>
<dbReference type="Pfam" id="PF01614">
    <property type="entry name" value="IclR_C"/>
    <property type="match status" value="1"/>
</dbReference>
<feature type="domain" description="HTH iclR-type" evidence="5">
    <location>
        <begin position="34"/>
        <end position="94"/>
    </location>
</feature>
<reference evidence="7 8" key="1">
    <citation type="journal article" date="2019" name="Int. J. Syst. Evol. Microbiol.">
        <title>The Global Catalogue of Microorganisms (GCM) 10K type strain sequencing project: providing services to taxonomists for standard genome sequencing and annotation.</title>
        <authorList>
            <consortium name="The Broad Institute Genomics Platform"/>
            <consortium name="The Broad Institute Genome Sequencing Center for Infectious Disease"/>
            <person name="Wu L."/>
            <person name="Ma J."/>
        </authorList>
    </citation>
    <scope>NUCLEOTIDE SEQUENCE [LARGE SCALE GENOMIC DNA]</scope>
    <source>
        <strain evidence="7 8">JCM 13022</strain>
    </source>
</reference>
<keyword evidence="3" id="KW-0804">Transcription</keyword>
<feature type="region of interest" description="Disordered" evidence="4">
    <location>
        <begin position="1"/>
        <end position="29"/>
    </location>
</feature>
<keyword evidence="2" id="KW-0238">DNA-binding</keyword>
<dbReference type="RefSeq" id="WP_253859175.1">
    <property type="nucleotide sequence ID" value="NZ_BAAALM010000012.1"/>
</dbReference>
<comment type="caution">
    <text evidence="7">The sequence shown here is derived from an EMBL/GenBank/DDBJ whole genome shotgun (WGS) entry which is preliminary data.</text>
</comment>
<evidence type="ECO:0000313" key="8">
    <source>
        <dbReference type="Proteomes" id="UP001500467"/>
    </source>
</evidence>
<evidence type="ECO:0000256" key="1">
    <source>
        <dbReference type="ARBA" id="ARBA00023015"/>
    </source>
</evidence>
<dbReference type="InterPro" id="IPR029016">
    <property type="entry name" value="GAF-like_dom_sf"/>
</dbReference>
<gene>
    <name evidence="7" type="ORF">GCM10009675_33570</name>
</gene>
<dbReference type="InterPro" id="IPR014757">
    <property type="entry name" value="Tscrpt_reg_IclR_C"/>
</dbReference>
<name>A0ABN1VGJ1_9PSEU</name>
<dbReference type="InterPro" id="IPR005471">
    <property type="entry name" value="Tscrpt_reg_IclR_N"/>
</dbReference>
<proteinExistence type="predicted"/>
<dbReference type="Gene3D" id="1.10.10.10">
    <property type="entry name" value="Winged helix-like DNA-binding domain superfamily/Winged helix DNA-binding domain"/>
    <property type="match status" value="1"/>
</dbReference>
<dbReference type="InterPro" id="IPR036388">
    <property type="entry name" value="WH-like_DNA-bd_sf"/>
</dbReference>
<evidence type="ECO:0000256" key="2">
    <source>
        <dbReference type="ARBA" id="ARBA00023125"/>
    </source>
</evidence>
<evidence type="ECO:0000259" key="5">
    <source>
        <dbReference type="PROSITE" id="PS51077"/>
    </source>
</evidence>
<evidence type="ECO:0000259" key="6">
    <source>
        <dbReference type="PROSITE" id="PS51078"/>
    </source>
</evidence>
<sequence>MADVENTPDDPEGTDSEGTGSGGMEASGSSARPILVLQKLRRIFECFTLDEPELGLREIVNRTGLPPSTCQRLVQNLVSEGFLSKDGDVYRIGLGMVRWAAPGTYGMDLVKLAGPVLDELRDAAGETSFLQVRDGPHRTIVSLSEVRNVVIRRFMVGMVMPLHVGSAGKVFLAHDPGAWRDAIDSGLRSPEDNRTVSLENLQREVAEVREAGYSATFEERSAGAGSLSAPVFDMAGTIVAAIGVGAPIQRFTEADAERIAPLVISAAKRLSASVGYRE</sequence>
<dbReference type="PANTHER" id="PTHR30136:SF35">
    <property type="entry name" value="HTH-TYPE TRANSCRIPTIONAL REGULATOR RV1719"/>
    <property type="match status" value="1"/>
</dbReference>
<keyword evidence="8" id="KW-1185">Reference proteome</keyword>
<dbReference type="SMART" id="SM00346">
    <property type="entry name" value="HTH_ICLR"/>
    <property type="match status" value="1"/>
</dbReference>
<dbReference type="InterPro" id="IPR050707">
    <property type="entry name" value="HTH_MetabolicPath_Reg"/>
</dbReference>
<dbReference type="SUPFAM" id="SSF46785">
    <property type="entry name" value="Winged helix' DNA-binding domain"/>
    <property type="match status" value="1"/>
</dbReference>
<dbReference type="Pfam" id="PF09339">
    <property type="entry name" value="HTH_IclR"/>
    <property type="match status" value="1"/>
</dbReference>
<dbReference type="PROSITE" id="PS51077">
    <property type="entry name" value="HTH_ICLR"/>
    <property type="match status" value="1"/>
</dbReference>
<feature type="domain" description="IclR-ED" evidence="6">
    <location>
        <begin position="95"/>
        <end position="276"/>
    </location>
</feature>
<dbReference type="PROSITE" id="PS51078">
    <property type="entry name" value="ICLR_ED"/>
    <property type="match status" value="1"/>
</dbReference>
<dbReference type="Gene3D" id="3.30.450.40">
    <property type="match status" value="1"/>
</dbReference>
<feature type="compositionally biased region" description="Acidic residues" evidence="4">
    <location>
        <begin position="1"/>
        <end position="15"/>
    </location>
</feature>
<organism evidence="7 8">
    <name type="scientific">Prauserella alba</name>
    <dbReference type="NCBI Taxonomy" id="176898"/>
    <lineage>
        <taxon>Bacteria</taxon>
        <taxon>Bacillati</taxon>
        <taxon>Actinomycetota</taxon>
        <taxon>Actinomycetes</taxon>
        <taxon>Pseudonocardiales</taxon>
        <taxon>Pseudonocardiaceae</taxon>
        <taxon>Prauserella</taxon>
    </lineage>
</organism>
<protein>
    <submittedName>
        <fullName evidence="7">IclR family transcriptional regulator</fullName>
    </submittedName>
</protein>
<accession>A0ABN1VGJ1</accession>
<dbReference type="Proteomes" id="UP001500467">
    <property type="component" value="Unassembled WGS sequence"/>
</dbReference>
<dbReference type="SUPFAM" id="SSF55781">
    <property type="entry name" value="GAF domain-like"/>
    <property type="match status" value="1"/>
</dbReference>